<keyword evidence="4" id="KW-1185">Reference proteome</keyword>
<dbReference type="Gene3D" id="3.40.50.10170">
    <property type="match status" value="1"/>
</dbReference>
<dbReference type="PANTHER" id="PTHR33434:SF3">
    <property type="entry name" value="DEGV DOMAIN-CONTAINING PROTEIN YITS"/>
    <property type="match status" value="1"/>
</dbReference>
<sequence>MKKIAIVTDSTCDLPDALLEKYEIKILPLRIIYSNKEFRDRIEISGKEVYEKLDHEIPKTSLPSPEDVHNLFKKLQEQRYTHVLAILISGALSGTYNMVKNFSDKFNELKIELLDSKSLTMGLGFPVLEAARELRKTNDFSKICERAKEAMSKSKVFYVLKTLDYLRRGGRIGVLEGTVGEILGIKPIISIDQEGKYYAYAKVRGRKKSIEQLYEIIKEKSKDKKVNVAVMHGDAEEEARDLLKRIKEFRNVDETFFGPISPVLGIHTGPGLIGLITYEVIEE</sequence>
<dbReference type="RefSeq" id="WP_132246541.1">
    <property type="nucleotide sequence ID" value="NZ_SLWV01000021.1"/>
</dbReference>
<comment type="caution">
    <text evidence="3">The sequence shown here is derived from an EMBL/GenBank/DDBJ whole genome shotgun (WGS) entry which is preliminary data.</text>
</comment>
<evidence type="ECO:0000313" key="3">
    <source>
        <dbReference type="EMBL" id="TCO71470.1"/>
    </source>
</evidence>
<dbReference type="GO" id="GO:0008289">
    <property type="term" value="F:lipid binding"/>
    <property type="evidence" value="ECO:0007669"/>
    <property type="project" value="UniProtKB-KW"/>
</dbReference>
<dbReference type="InterPro" id="IPR050270">
    <property type="entry name" value="DegV_domain_contain"/>
</dbReference>
<comment type="function">
    <text evidence="1">May bind long-chain fatty acids, such as palmitate, and may play a role in lipid transport or fatty acid metabolism.</text>
</comment>
<accession>A0A4V2SAF4</accession>
<dbReference type="OrthoDB" id="9781230at2"/>
<dbReference type="InterPro" id="IPR043168">
    <property type="entry name" value="DegV_C"/>
</dbReference>
<evidence type="ECO:0000313" key="4">
    <source>
        <dbReference type="Proteomes" id="UP000294919"/>
    </source>
</evidence>
<protein>
    <submittedName>
        <fullName evidence="3">DegV family protein with EDD domain</fullName>
    </submittedName>
</protein>
<reference evidence="3 4" key="1">
    <citation type="submission" date="2019-03" db="EMBL/GenBank/DDBJ databases">
        <title>Genomic Encyclopedia of Type Strains, Phase IV (KMG-IV): sequencing the most valuable type-strain genomes for metagenomic binning, comparative biology and taxonomic classification.</title>
        <authorList>
            <person name="Goeker M."/>
        </authorList>
    </citation>
    <scope>NUCLEOTIDE SEQUENCE [LARGE SCALE GENOMIC DNA]</scope>
    <source>
        <strain evidence="3 4">DSM 102940</strain>
    </source>
</reference>
<dbReference type="Gene3D" id="3.30.1180.10">
    <property type="match status" value="1"/>
</dbReference>
<dbReference type="NCBIfam" id="TIGR00762">
    <property type="entry name" value="DegV"/>
    <property type="match status" value="1"/>
</dbReference>
<dbReference type="SUPFAM" id="SSF82549">
    <property type="entry name" value="DAK1/DegV-like"/>
    <property type="match status" value="1"/>
</dbReference>
<keyword evidence="2" id="KW-0446">Lipid-binding</keyword>
<dbReference type="Proteomes" id="UP000294919">
    <property type="component" value="Unassembled WGS sequence"/>
</dbReference>
<dbReference type="PANTHER" id="PTHR33434">
    <property type="entry name" value="DEGV DOMAIN-CONTAINING PROTEIN DR_1986-RELATED"/>
    <property type="match status" value="1"/>
</dbReference>
<dbReference type="EMBL" id="SLWV01000021">
    <property type="protein sequence ID" value="TCO71470.1"/>
    <property type="molecule type" value="Genomic_DNA"/>
</dbReference>
<dbReference type="PROSITE" id="PS51482">
    <property type="entry name" value="DEGV"/>
    <property type="match status" value="1"/>
</dbReference>
<dbReference type="InterPro" id="IPR003797">
    <property type="entry name" value="DegV"/>
</dbReference>
<evidence type="ECO:0000256" key="2">
    <source>
        <dbReference type="ARBA" id="ARBA00023121"/>
    </source>
</evidence>
<dbReference type="AlphaFoldDB" id="A0A4V2SAF4"/>
<dbReference type="Pfam" id="PF02645">
    <property type="entry name" value="DegV"/>
    <property type="match status" value="1"/>
</dbReference>
<evidence type="ECO:0000256" key="1">
    <source>
        <dbReference type="ARBA" id="ARBA00003238"/>
    </source>
</evidence>
<gene>
    <name evidence="3" type="ORF">EV214_12120</name>
</gene>
<organism evidence="3 4">
    <name type="scientific">Marinisporobacter balticus</name>
    <dbReference type="NCBI Taxonomy" id="2018667"/>
    <lineage>
        <taxon>Bacteria</taxon>
        <taxon>Bacillati</taxon>
        <taxon>Bacillota</taxon>
        <taxon>Clostridia</taxon>
        <taxon>Peptostreptococcales</taxon>
        <taxon>Thermotaleaceae</taxon>
        <taxon>Marinisporobacter</taxon>
    </lineage>
</organism>
<name>A0A4V2SAF4_9FIRM</name>
<proteinExistence type="predicted"/>